<feature type="transmembrane region" description="Helical" evidence="19">
    <location>
        <begin position="416"/>
        <end position="439"/>
    </location>
</feature>
<evidence type="ECO:0000313" key="22">
    <source>
        <dbReference type="RefSeq" id="XP_023160933.2"/>
    </source>
</evidence>
<keyword evidence="11 19" id="KW-0472">Membrane</keyword>
<accession>A0A6J2T064</accession>
<feature type="transmembrane region" description="Helical" evidence="19">
    <location>
        <begin position="749"/>
        <end position="770"/>
    </location>
</feature>
<dbReference type="RefSeq" id="XP_030081872.1">
    <property type="nucleotide sequence ID" value="XM_030226012.1"/>
</dbReference>
<dbReference type="InterPro" id="IPR032421">
    <property type="entry name" value="PMT_4TMC"/>
</dbReference>
<keyword evidence="9" id="KW-0256">Endoplasmic reticulum</keyword>
<keyword evidence="5" id="KW-0328">Glycosyltransferase</keyword>
<dbReference type="GO" id="GO:0004169">
    <property type="term" value="F:dolichyl-phosphate-mannose-protein mannosyltransferase activity"/>
    <property type="evidence" value="ECO:0007669"/>
    <property type="project" value="UniProtKB-EC"/>
</dbReference>
<dbReference type="GeneID" id="111592764"/>
<feature type="compositionally biased region" description="Basic residues" evidence="18">
    <location>
        <begin position="145"/>
        <end position="155"/>
    </location>
</feature>
<evidence type="ECO:0000256" key="10">
    <source>
        <dbReference type="ARBA" id="ARBA00022989"/>
    </source>
</evidence>
<evidence type="ECO:0000313" key="25">
    <source>
        <dbReference type="RefSeq" id="XP_030081872.1"/>
    </source>
</evidence>
<evidence type="ECO:0000256" key="2">
    <source>
        <dbReference type="ARBA" id="ARBA00004922"/>
    </source>
</evidence>
<evidence type="ECO:0000256" key="13">
    <source>
        <dbReference type="ARBA" id="ARBA00045102"/>
    </source>
</evidence>
<dbReference type="InterPro" id="IPR027005">
    <property type="entry name" value="PMT-like"/>
</dbReference>
<dbReference type="PANTHER" id="PTHR10050">
    <property type="entry name" value="DOLICHYL-PHOSPHATE-MANNOSE--PROTEIN MANNOSYLTRANSFERASE"/>
    <property type="match status" value="1"/>
</dbReference>
<keyword evidence="7 19" id="KW-0812">Transmembrane</keyword>
<feature type="transmembrane region" description="Helical" evidence="19">
    <location>
        <begin position="193"/>
        <end position="212"/>
    </location>
</feature>
<dbReference type="CDD" id="cd23281">
    <property type="entry name" value="beta-trefoil_MIR_POMT1"/>
    <property type="match status" value="1"/>
</dbReference>
<evidence type="ECO:0000256" key="18">
    <source>
        <dbReference type="SAM" id="MobiDB-lite"/>
    </source>
</evidence>
<evidence type="ECO:0000256" key="7">
    <source>
        <dbReference type="ARBA" id="ARBA00022692"/>
    </source>
</evidence>
<sequence length="907" mass="102825">MSSHSVQRRKTTRSKSKQQQQQQTPNVAENLFESANNEQNERLHFRSRSATSVATAATAAAAAAPVNCNSPSPLCCNGMLPTTAVSAMLNCCRDINCHLNSPLRGSVERSRRSESRQSFLTSETSKPTSTRTTSSPTPTSTSKQSRSRSHSRSRSSSRSCSCDVGDSSNTVSPHKQSSVSASRVGRAKLTVSLHIDLISWGLFVLAFVTRFYKLATPAHVVFDELHYGKYISLYMRNIFFFDQHPPLGKQLIAGLVSFAGYDGNYTFTRIGSAYGPNVPVFWLRFLPALSGSLLAPAVYNLLLEARLRRWSAALGGLLVVLDNALLTQSRFILMESMLLLATTVGIACLLRFQRCSLGSLKWLSSGAAAALFLACAGCIKYVGFLAIALAGYLICRHLWKLLYDATLTNKQLCMHAVGRLLLFVGIPLAVYLGVFYVHLRTLHRAGPHDTIMTSAFQASLDGGLASITRGQPLEVVHGSQITLRHTHGRTCWLHSHAAVYPVRYKDKRGSSHQQQVTCYSFKDVNNWWIVKRPERDDLVVAEQPDAIKHGDVIQLVHGITSRALNSHDVAAPMTPQCQEVSCYIDYEIKMAGELLWRVEILNRQTEGDNWHAIKSEIRLIHESTGAALRFSGRQLPSWGYNQHEVVADREQLHQDAIWNVEEHRYTKTQDQRERERQLLSAEMIPTKRTRLSFWSKLLELQTKMLWHAKQLQSHMYSSQPHEWPLLDKGIAYWLDDNSSAQIYLLGNVLIWYLASAGLIIYATLLIFYALRRRRLCFDVSTSEWRRFLSAGDTFFVGYLMHYLPYFFMDRTLFLHNYLPAFGFKLLLLCFVLDHLDYLLRRHCSGRGLHLLRLYRLMLLLWLVAVAATFVKFLPLSYGSKKMSAQEIIDLRWKDTWDFILQKNYALH</sequence>
<dbReference type="Gene3D" id="2.80.10.50">
    <property type="match status" value="1"/>
</dbReference>
<dbReference type="RefSeq" id="XP_030078849.1">
    <property type="nucleotide sequence ID" value="XM_030222989.1"/>
</dbReference>
<dbReference type="InterPro" id="IPR003342">
    <property type="entry name" value="ArnT-like_N"/>
</dbReference>
<evidence type="ECO:0000259" key="20">
    <source>
        <dbReference type="PROSITE" id="PS50919"/>
    </source>
</evidence>
<feature type="transmembrane region" description="Helical" evidence="19">
    <location>
        <begin position="367"/>
        <end position="395"/>
    </location>
</feature>
<dbReference type="Pfam" id="PF02815">
    <property type="entry name" value="MIR"/>
    <property type="match status" value="1"/>
</dbReference>
<dbReference type="FunFam" id="2.80.10.50:FF:000012">
    <property type="entry name" value="Protein O-mannosyl-transferase 1"/>
    <property type="match status" value="1"/>
</dbReference>
<evidence type="ECO:0000256" key="3">
    <source>
        <dbReference type="ARBA" id="ARBA00007222"/>
    </source>
</evidence>
<feature type="region of interest" description="Disordered" evidence="18">
    <location>
        <begin position="104"/>
        <end position="179"/>
    </location>
</feature>
<dbReference type="PANTHER" id="PTHR10050:SF51">
    <property type="entry name" value="PROTEIN O-MANNOSYL-TRANSFERASE 1"/>
    <property type="match status" value="1"/>
</dbReference>
<evidence type="ECO:0000256" key="19">
    <source>
        <dbReference type="SAM" id="Phobius"/>
    </source>
</evidence>
<feature type="compositionally biased region" description="Polar residues" evidence="18">
    <location>
        <begin position="166"/>
        <end position="179"/>
    </location>
</feature>
<keyword evidence="21" id="KW-1185">Reference proteome</keyword>
<evidence type="ECO:0000313" key="21">
    <source>
        <dbReference type="Proteomes" id="UP000504633"/>
    </source>
</evidence>
<reference evidence="22 23" key="1">
    <citation type="submission" date="2025-04" db="UniProtKB">
        <authorList>
            <consortium name="RefSeq"/>
        </authorList>
    </citation>
    <scope>IDENTIFICATION</scope>
    <source>
        <strain evidence="22 23">15085-1641.00</strain>
        <tissue evidence="22 23">Whole body</tissue>
    </source>
</reference>
<evidence type="ECO:0000256" key="8">
    <source>
        <dbReference type="ARBA" id="ARBA00022737"/>
    </source>
</evidence>
<evidence type="ECO:0000313" key="24">
    <source>
        <dbReference type="RefSeq" id="XP_030078849.1"/>
    </source>
</evidence>
<dbReference type="EC" id="2.4.1.109" evidence="4"/>
<feature type="compositionally biased region" description="Basic and acidic residues" evidence="18">
    <location>
        <begin position="106"/>
        <end position="115"/>
    </location>
</feature>
<feature type="domain" description="MIR" evidence="20">
    <location>
        <begin position="607"/>
        <end position="663"/>
    </location>
</feature>
<feature type="transmembrane region" description="Helical" evidence="19">
    <location>
        <begin position="331"/>
        <end position="352"/>
    </location>
</feature>
<feature type="transmembrane region" description="Helical" evidence="19">
    <location>
        <begin position="853"/>
        <end position="873"/>
    </location>
</feature>
<evidence type="ECO:0000256" key="5">
    <source>
        <dbReference type="ARBA" id="ARBA00022676"/>
    </source>
</evidence>
<dbReference type="Pfam" id="PF16192">
    <property type="entry name" value="PMT_4TMC"/>
    <property type="match status" value="1"/>
</dbReference>
<comment type="catalytic activity">
    <reaction evidence="13">
        <text>a di-trans,poly-cis-dolichyl beta-D-mannosyl phosphate + L-seryl-[protein] = 3-O-(alpha-D-mannosyl)-L-seryl-[protein] + a di-trans,poly-cis-dolichyl phosphate + H(+)</text>
        <dbReference type="Rhea" id="RHEA:17377"/>
        <dbReference type="Rhea" id="RHEA-COMP:9863"/>
        <dbReference type="Rhea" id="RHEA-COMP:13546"/>
        <dbReference type="Rhea" id="RHEA-COMP:19498"/>
        <dbReference type="Rhea" id="RHEA-COMP:19501"/>
        <dbReference type="ChEBI" id="CHEBI:15378"/>
        <dbReference type="ChEBI" id="CHEBI:29999"/>
        <dbReference type="ChEBI" id="CHEBI:57683"/>
        <dbReference type="ChEBI" id="CHEBI:58211"/>
        <dbReference type="ChEBI" id="CHEBI:137321"/>
        <dbReference type="EC" id="2.4.1.109"/>
    </reaction>
</comment>
<dbReference type="GO" id="GO:0005789">
    <property type="term" value="C:endoplasmic reticulum membrane"/>
    <property type="evidence" value="ECO:0007669"/>
    <property type="project" value="UniProtKB-SubCell"/>
</dbReference>
<dbReference type="OMA" id="NCHLNAP"/>
<proteinExistence type="inferred from homology"/>
<dbReference type="UniPathway" id="UPA00378"/>
<dbReference type="KEGG" id="dhe:115482728"/>
<dbReference type="AlphaFoldDB" id="A0A6J2T064"/>
<evidence type="ECO:0000256" key="17">
    <source>
        <dbReference type="ARBA" id="ARBA00079036"/>
    </source>
</evidence>
<organism evidence="21 25">
    <name type="scientific">Drosophila hydei</name>
    <name type="common">Fruit fly</name>
    <dbReference type="NCBI Taxonomy" id="7224"/>
    <lineage>
        <taxon>Eukaryota</taxon>
        <taxon>Metazoa</taxon>
        <taxon>Ecdysozoa</taxon>
        <taxon>Arthropoda</taxon>
        <taxon>Hexapoda</taxon>
        <taxon>Insecta</taxon>
        <taxon>Pterygota</taxon>
        <taxon>Neoptera</taxon>
        <taxon>Endopterygota</taxon>
        <taxon>Diptera</taxon>
        <taxon>Brachycera</taxon>
        <taxon>Muscomorpha</taxon>
        <taxon>Ephydroidea</taxon>
        <taxon>Drosophilidae</taxon>
        <taxon>Drosophila</taxon>
    </lineage>
</organism>
<dbReference type="Pfam" id="PF02366">
    <property type="entry name" value="PMT"/>
    <property type="match status" value="1"/>
</dbReference>
<dbReference type="RefSeq" id="XP_030078848.1">
    <property type="nucleotide sequence ID" value="XM_030222988.1"/>
</dbReference>
<evidence type="ECO:0000256" key="12">
    <source>
        <dbReference type="ARBA" id="ARBA00045085"/>
    </source>
</evidence>
<evidence type="ECO:0000256" key="15">
    <source>
        <dbReference type="ARBA" id="ARBA00061810"/>
    </source>
</evidence>
<evidence type="ECO:0000313" key="23">
    <source>
        <dbReference type="RefSeq" id="XP_030078848.1"/>
    </source>
</evidence>
<comment type="similarity">
    <text evidence="3">Belongs to the glycosyltransferase 39 family.</text>
</comment>
<feature type="transmembrane region" description="Helical" evidence="19">
    <location>
        <begin position="281"/>
        <end position="302"/>
    </location>
</feature>
<dbReference type="KEGG" id="dhe:111592764"/>
<dbReference type="OrthoDB" id="292747at2759"/>
<evidence type="ECO:0000256" key="4">
    <source>
        <dbReference type="ARBA" id="ARBA00012839"/>
    </source>
</evidence>
<feature type="domain" description="MIR" evidence="20">
    <location>
        <begin position="472"/>
        <end position="533"/>
    </location>
</feature>
<evidence type="ECO:0000256" key="6">
    <source>
        <dbReference type="ARBA" id="ARBA00022679"/>
    </source>
</evidence>
<name>A0A6J2T064_DROHY</name>
<feature type="compositionally biased region" description="Basic residues" evidence="18">
    <location>
        <begin position="1"/>
        <end position="16"/>
    </location>
</feature>
<dbReference type="SUPFAM" id="SSF82109">
    <property type="entry name" value="MIR domain"/>
    <property type="match status" value="1"/>
</dbReference>
<protein>
    <recommendedName>
        <fullName evidence="16">Protein O-mannosyltransferase 1</fullName>
        <ecNumber evidence="4">2.4.1.109</ecNumber>
    </recommendedName>
    <alternativeName>
        <fullName evidence="17">Protein rotated abdomen</fullName>
    </alternativeName>
</protein>
<feature type="transmembrane region" description="Helical" evidence="19">
    <location>
        <begin position="814"/>
        <end position="832"/>
    </location>
</feature>
<comment type="subunit">
    <text evidence="15">Interacts with tw/POMT2.</text>
</comment>
<gene>
    <name evidence="22 25" type="primary">LOC111592764</name>
    <name evidence="23 24" type="synonym">LOC115482728</name>
</gene>
<comment type="catalytic activity">
    <reaction evidence="12">
        <text>a di-trans,poly-cis-dolichyl beta-D-mannosyl phosphate + L-threonyl-[protein] = 3-O-(alpha-D-mannosyl)-L-threonyl-[protein] + a di-trans,poly-cis-dolichyl phosphate + H(+)</text>
        <dbReference type="Rhea" id="RHEA:53396"/>
        <dbReference type="Rhea" id="RHEA-COMP:11060"/>
        <dbReference type="Rhea" id="RHEA-COMP:13547"/>
        <dbReference type="Rhea" id="RHEA-COMP:19498"/>
        <dbReference type="Rhea" id="RHEA-COMP:19501"/>
        <dbReference type="ChEBI" id="CHEBI:15378"/>
        <dbReference type="ChEBI" id="CHEBI:30013"/>
        <dbReference type="ChEBI" id="CHEBI:57683"/>
        <dbReference type="ChEBI" id="CHEBI:58211"/>
        <dbReference type="ChEBI" id="CHEBI:137323"/>
        <dbReference type="EC" id="2.4.1.109"/>
    </reaction>
</comment>
<comment type="subcellular location">
    <subcellularLocation>
        <location evidence="1">Endoplasmic reticulum membrane</location>
        <topology evidence="1">Multi-pass membrane protein</topology>
    </subcellularLocation>
</comment>
<evidence type="ECO:0000256" key="1">
    <source>
        <dbReference type="ARBA" id="ARBA00004477"/>
    </source>
</evidence>
<evidence type="ECO:0000256" key="11">
    <source>
        <dbReference type="ARBA" id="ARBA00023136"/>
    </source>
</evidence>
<keyword evidence="8" id="KW-0677">Repeat</keyword>
<evidence type="ECO:0000256" key="14">
    <source>
        <dbReference type="ARBA" id="ARBA00059310"/>
    </source>
</evidence>
<evidence type="ECO:0000256" key="9">
    <source>
        <dbReference type="ARBA" id="ARBA00022824"/>
    </source>
</evidence>
<comment type="pathway">
    <text evidence="2">Protein modification; protein glycosylation.</text>
</comment>
<dbReference type="InterPro" id="IPR036300">
    <property type="entry name" value="MIR_dom_sf"/>
</dbReference>
<keyword evidence="10 19" id="KW-1133">Transmembrane helix</keyword>
<dbReference type="Proteomes" id="UP000504633">
    <property type="component" value="Unplaced"/>
</dbReference>
<evidence type="ECO:0000256" key="16">
    <source>
        <dbReference type="ARBA" id="ARBA00073145"/>
    </source>
</evidence>
<dbReference type="SMART" id="SM00472">
    <property type="entry name" value="MIR"/>
    <property type="match status" value="3"/>
</dbReference>
<comment type="function">
    <text evidence="14">Rt/POMT1 and tw/POMT2 function as a protein O-mannosyltransferase in association with each other to generate and maintain normal muscle development.</text>
</comment>
<feature type="domain" description="MIR" evidence="20">
    <location>
        <begin position="544"/>
        <end position="601"/>
    </location>
</feature>
<dbReference type="PROSITE" id="PS50919">
    <property type="entry name" value="MIR"/>
    <property type="match status" value="3"/>
</dbReference>
<keyword evidence="6" id="KW-0808">Transferase</keyword>
<feature type="compositionally biased region" description="Low complexity" evidence="18">
    <location>
        <begin position="116"/>
        <end position="144"/>
    </location>
</feature>
<feature type="transmembrane region" description="Helical" evidence="19">
    <location>
        <begin position="790"/>
        <end position="808"/>
    </location>
</feature>
<feature type="region of interest" description="Disordered" evidence="18">
    <location>
        <begin position="1"/>
        <end position="26"/>
    </location>
</feature>
<dbReference type="InterPro" id="IPR016093">
    <property type="entry name" value="MIR_motif"/>
</dbReference>
<dbReference type="RefSeq" id="XP_023160933.2">
    <property type="nucleotide sequence ID" value="XM_023305165.2"/>
</dbReference>